<proteinExistence type="predicted"/>
<keyword evidence="4" id="KW-1185">Reference proteome</keyword>
<dbReference type="EMBL" id="JAUUTY010000007">
    <property type="protein sequence ID" value="KAK1608581.1"/>
    <property type="molecule type" value="Genomic_DNA"/>
</dbReference>
<feature type="domain" description="F-box" evidence="2">
    <location>
        <begin position="140"/>
        <end position="176"/>
    </location>
</feature>
<protein>
    <recommendedName>
        <fullName evidence="2">F-box domain-containing protein</fullName>
    </recommendedName>
</protein>
<name>A0AAD8QTB8_LOLMU</name>
<evidence type="ECO:0000313" key="3">
    <source>
        <dbReference type="EMBL" id="KAK1608581.1"/>
    </source>
</evidence>
<dbReference type="InterPro" id="IPR053197">
    <property type="entry name" value="F-box_SCFL_complex_component"/>
</dbReference>
<dbReference type="Proteomes" id="UP001231189">
    <property type="component" value="Unassembled WGS sequence"/>
</dbReference>
<reference evidence="3" key="1">
    <citation type="submission" date="2023-07" db="EMBL/GenBank/DDBJ databases">
        <title>A chromosome-level genome assembly of Lolium multiflorum.</title>
        <authorList>
            <person name="Chen Y."/>
            <person name="Copetti D."/>
            <person name="Kolliker R."/>
            <person name="Studer B."/>
        </authorList>
    </citation>
    <scope>NUCLEOTIDE SEQUENCE</scope>
    <source>
        <strain evidence="3">02402/16</strain>
        <tissue evidence="3">Leaf</tissue>
    </source>
</reference>
<dbReference type="InterPro" id="IPR001810">
    <property type="entry name" value="F-box_dom"/>
</dbReference>
<dbReference type="Gene3D" id="3.80.10.10">
    <property type="entry name" value="Ribonuclease Inhibitor"/>
    <property type="match status" value="1"/>
</dbReference>
<dbReference type="SUPFAM" id="SSF81383">
    <property type="entry name" value="F-box domain"/>
    <property type="match status" value="1"/>
</dbReference>
<dbReference type="Pfam" id="PF00646">
    <property type="entry name" value="F-box"/>
    <property type="match status" value="1"/>
</dbReference>
<dbReference type="PANTHER" id="PTHR34223:SF60">
    <property type="entry name" value="CYTOCHROME C OXIDASE SUBUNIT 5B MITOCHONDRIAL"/>
    <property type="match status" value="1"/>
</dbReference>
<dbReference type="PANTHER" id="PTHR34223">
    <property type="entry name" value="OS11G0201299 PROTEIN"/>
    <property type="match status" value="1"/>
</dbReference>
<feature type="region of interest" description="Disordered" evidence="1">
    <location>
        <begin position="1"/>
        <end position="66"/>
    </location>
</feature>
<dbReference type="PROSITE" id="PS50181">
    <property type="entry name" value="FBOX"/>
    <property type="match status" value="1"/>
</dbReference>
<comment type="caution">
    <text evidence="3">The sequence shown here is derived from an EMBL/GenBank/DDBJ whole genome shotgun (WGS) entry which is preliminary data.</text>
</comment>
<dbReference type="SMART" id="SM00256">
    <property type="entry name" value="FBOX"/>
    <property type="match status" value="1"/>
</dbReference>
<evidence type="ECO:0000256" key="1">
    <source>
        <dbReference type="SAM" id="MobiDB-lite"/>
    </source>
</evidence>
<dbReference type="Gene3D" id="1.20.1280.50">
    <property type="match status" value="1"/>
</dbReference>
<dbReference type="InterPro" id="IPR036047">
    <property type="entry name" value="F-box-like_dom_sf"/>
</dbReference>
<accession>A0AAD8QTB8</accession>
<dbReference type="AlphaFoldDB" id="A0AAD8QTB8"/>
<dbReference type="InterPro" id="IPR032675">
    <property type="entry name" value="LRR_dom_sf"/>
</dbReference>
<dbReference type="CDD" id="cd22160">
    <property type="entry name" value="F-box_AtFBL13-like"/>
    <property type="match status" value="1"/>
</dbReference>
<evidence type="ECO:0000313" key="4">
    <source>
        <dbReference type="Proteomes" id="UP001231189"/>
    </source>
</evidence>
<dbReference type="SUPFAM" id="SSF52047">
    <property type="entry name" value="RNI-like"/>
    <property type="match status" value="1"/>
</dbReference>
<organism evidence="3 4">
    <name type="scientific">Lolium multiflorum</name>
    <name type="common">Italian ryegrass</name>
    <name type="synonym">Lolium perenne subsp. multiflorum</name>
    <dbReference type="NCBI Taxonomy" id="4521"/>
    <lineage>
        <taxon>Eukaryota</taxon>
        <taxon>Viridiplantae</taxon>
        <taxon>Streptophyta</taxon>
        <taxon>Embryophyta</taxon>
        <taxon>Tracheophyta</taxon>
        <taxon>Spermatophyta</taxon>
        <taxon>Magnoliopsida</taxon>
        <taxon>Liliopsida</taxon>
        <taxon>Poales</taxon>
        <taxon>Poaceae</taxon>
        <taxon>BOP clade</taxon>
        <taxon>Pooideae</taxon>
        <taxon>Poodae</taxon>
        <taxon>Poeae</taxon>
        <taxon>Poeae Chloroplast Group 2 (Poeae type)</taxon>
        <taxon>Loliodinae</taxon>
        <taxon>Loliinae</taxon>
        <taxon>Lolium</taxon>
    </lineage>
</organism>
<evidence type="ECO:0000259" key="2">
    <source>
        <dbReference type="PROSITE" id="PS50181"/>
    </source>
</evidence>
<sequence>MPPKVSKRWVPVNRPAGTSPVAGRKTNEVPPKVSKRWVPVNQAAGMSPVAGKPSREVPPKVSQRQVPVDQAAGFSPIAVKPSNEMPPKVLKRWMPVNRSAGTLHEAGNPSNEMPLKVSKQWVSVNQPSPVGTSRGAGEPADRLSDLPDVLLHHIMSFLKAWEMVRMSKLSRRWRNLWASAPCIDIRVGDHDRPPQDLAKFVHRLLLTRDVLTPVDTLRLRSLGEDDFYETYNNGHVKRWIRSAIKRNARVIQLNGHLSKYIELDHKDFVSSHLKILKLSYTKLDDEVMKQLSSHCPLEELYLKSCVIDVHEVLSFSLKSLTMVKCKFTMNLLVDASNLMFLRCIKPEKWVPVFKNSGSLVTGSIMLDDSLLSREFQKYHEDDDEFPQTSDEDESKDNTNVMCDVKNSDGSHNEGFLDSILYSGFGNDFYDGYSDNIYDDYSDDIKDNYDYGSDINSDDDTYEYSKIANDSEDYFGNCSGGLSFNKGGNNSGHSANYGFNDYKTLGGQNIIHSLLNARSIELLGHSGEVVLRRESISFPTFINLKTLSLGEWCISRGADFYLLIHLLQHAPNLEKLFLQLEMNFDIQKALGRCIKPSGGSFDCKHLRMVKIKCTKDDPRVHMLAQLFRANDVPLEKIYVRRSGSFNLRMLKLNREITLGDMRDFGMQGT</sequence>
<dbReference type="InterPro" id="IPR053781">
    <property type="entry name" value="F-box_AtFBL13-like"/>
</dbReference>
<gene>
    <name evidence="3" type="ORF">QYE76_032254</name>
</gene>